<dbReference type="InterPro" id="IPR000253">
    <property type="entry name" value="FHA_dom"/>
</dbReference>
<evidence type="ECO:0000313" key="3">
    <source>
        <dbReference type="Proteomes" id="UP001221686"/>
    </source>
</evidence>
<name>A0ABT5ECT4_9BACT</name>
<dbReference type="CDD" id="cd00060">
    <property type="entry name" value="FHA"/>
    <property type="match status" value="1"/>
</dbReference>
<evidence type="ECO:0000313" key="2">
    <source>
        <dbReference type="EMBL" id="MDC0723686.1"/>
    </source>
</evidence>
<reference evidence="2 3" key="1">
    <citation type="submission" date="2022-11" db="EMBL/GenBank/DDBJ databases">
        <title>Minimal conservation of predation-associated metabolite biosynthetic gene clusters underscores biosynthetic potential of Myxococcota including descriptions for ten novel species: Archangium lansinium sp. nov., Myxococcus landrumus sp. nov., Nannocystis bai.</title>
        <authorList>
            <person name="Ahearne A."/>
            <person name="Stevens C."/>
            <person name="Dowd S."/>
        </authorList>
    </citation>
    <scope>NUCLEOTIDE SEQUENCE [LARGE SCALE GENOMIC DNA]</scope>
    <source>
        <strain evidence="2 3">BB15-2</strain>
    </source>
</reference>
<feature type="domain" description="FHA" evidence="1">
    <location>
        <begin position="58"/>
        <end position="108"/>
    </location>
</feature>
<comment type="caution">
    <text evidence="2">The sequence shown here is derived from an EMBL/GenBank/DDBJ whole genome shotgun (WGS) entry which is preliminary data.</text>
</comment>
<dbReference type="PROSITE" id="PS50006">
    <property type="entry name" value="FHA_DOMAIN"/>
    <property type="match status" value="1"/>
</dbReference>
<dbReference type="Gene3D" id="2.60.200.20">
    <property type="match status" value="1"/>
</dbReference>
<evidence type="ECO:0000259" key="1">
    <source>
        <dbReference type="PROSITE" id="PS50006"/>
    </source>
</evidence>
<dbReference type="Pfam" id="PF16697">
    <property type="entry name" value="Yop-YscD_cpl"/>
    <property type="match status" value="1"/>
</dbReference>
<dbReference type="SUPFAM" id="SSF49879">
    <property type="entry name" value="SMAD/FHA domain"/>
    <property type="match status" value="1"/>
</dbReference>
<gene>
    <name evidence="2" type="ORF">POL25_42780</name>
</gene>
<dbReference type="Proteomes" id="UP001221686">
    <property type="component" value="Unassembled WGS sequence"/>
</dbReference>
<proteinExistence type="predicted"/>
<accession>A0ABT5ECT4</accession>
<dbReference type="EMBL" id="JAQNDL010000005">
    <property type="protein sequence ID" value="MDC0723686.1"/>
    <property type="molecule type" value="Genomic_DNA"/>
</dbReference>
<dbReference type="InterPro" id="IPR032030">
    <property type="entry name" value="YscD_cytoplasmic_dom"/>
</dbReference>
<dbReference type="SMART" id="SM00240">
    <property type="entry name" value="FHA"/>
    <property type="match status" value="1"/>
</dbReference>
<keyword evidence="3" id="KW-1185">Reference proteome</keyword>
<organism evidence="2 3">
    <name type="scientific">Nannocystis bainbridge</name>
    <dbReference type="NCBI Taxonomy" id="2995303"/>
    <lineage>
        <taxon>Bacteria</taxon>
        <taxon>Pseudomonadati</taxon>
        <taxon>Myxococcota</taxon>
        <taxon>Polyangia</taxon>
        <taxon>Nannocystales</taxon>
        <taxon>Nannocystaceae</taxon>
        <taxon>Nannocystis</taxon>
    </lineage>
</organism>
<protein>
    <submittedName>
        <fullName evidence="2">FHA domain-containing protein</fullName>
    </submittedName>
</protein>
<sequence length="136" mass="14229">MADEPSCCGACAHLAGVGGREGGETGPALRFALDQDGRPKHAWLVLAGEAVALERAVTVIGRAPGCDLVIHDPTLSRRTCSLSFDSEGHCIVTDLDSACGVVVNDRKITRAGLHAGDRVYVGSVVFEVKSRDEADV</sequence>
<dbReference type="RefSeq" id="WP_272092231.1">
    <property type="nucleotide sequence ID" value="NZ_JAQNDL010000005.1"/>
</dbReference>
<dbReference type="InterPro" id="IPR008984">
    <property type="entry name" value="SMAD_FHA_dom_sf"/>
</dbReference>